<evidence type="ECO:0000256" key="2">
    <source>
        <dbReference type="ARBA" id="ARBA00022723"/>
    </source>
</evidence>
<keyword evidence="2 4" id="KW-0479">Metal-binding</keyword>
<keyword evidence="3 4" id="KW-0408">Iron</keyword>
<dbReference type="EMBL" id="BSPX01000012">
    <property type="protein sequence ID" value="GLT21763.1"/>
    <property type="molecule type" value="Genomic_DNA"/>
</dbReference>
<name>A0ABQ6F867_9RHOO</name>
<evidence type="ECO:0000256" key="1">
    <source>
        <dbReference type="ARBA" id="ARBA00022617"/>
    </source>
</evidence>
<dbReference type="PROSITE" id="PS51007">
    <property type="entry name" value="CYTC"/>
    <property type="match status" value="1"/>
</dbReference>
<gene>
    <name evidence="7" type="ORF">GCM10007933_12160</name>
</gene>
<accession>A0ABQ6F867</accession>
<feature type="signal peptide" evidence="5">
    <location>
        <begin position="1"/>
        <end position="21"/>
    </location>
</feature>
<evidence type="ECO:0000256" key="4">
    <source>
        <dbReference type="PROSITE-ProRule" id="PRU00433"/>
    </source>
</evidence>
<keyword evidence="5" id="KW-0732">Signal</keyword>
<dbReference type="RefSeq" id="WP_284187153.1">
    <property type="nucleotide sequence ID" value="NZ_BSPX01000012.1"/>
</dbReference>
<evidence type="ECO:0000259" key="6">
    <source>
        <dbReference type="PROSITE" id="PS51007"/>
    </source>
</evidence>
<dbReference type="InterPro" id="IPR009056">
    <property type="entry name" value="Cyt_c-like_dom"/>
</dbReference>
<protein>
    <recommendedName>
        <fullName evidence="6">Cytochrome c domain-containing protein</fullName>
    </recommendedName>
</protein>
<evidence type="ECO:0000313" key="8">
    <source>
        <dbReference type="Proteomes" id="UP001157167"/>
    </source>
</evidence>
<dbReference type="Gene3D" id="1.10.760.10">
    <property type="entry name" value="Cytochrome c-like domain"/>
    <property type="match status" value="1"/>
</dbReference>
<sequence>MNATQFLMLAAGLTVAAGAWAGSPAAGEKLVTEKNCAACHQRLIGGDGSKLYLRSDRKVKSLSQLHAQVSFCSSQLKTGWFPEDEEDVVAWLNHRYYQFK</sequence>
<dbReference type="Pfam" id="PF00034">
    <property type="entry name" value="Cytochrom_C"/>
    <property type="match status" value="1"/>
</dbReference>
<feature type="domain" description="Cytochrome c" evidence="6">
    <location>
        <begin position="22"/>
        <end position="96"/>
    </location>
</feature>
<organism evidence="7 8">
    <name type="scientific">Zoogloea oryzae</name>
    <dbReference type="NCBI Taxonomy" id="310767"/>
    <lineage>
        <taxon>Bacteria</taxon>
        <taxon>Pseudomonadati</taxon>
        <taxon>Pseudomonadota</taxon>
        <taxon>Betaproteobacteria</taxon>
        <taxon>Rhodocyclales</taxon>
        <taxon>Zoogloeaceae</taxon>
        <taxon>Zoogloea</taxon>
    </lineage>
</organism>
<feature type="chain" id="PRO_5046537514" description="Cytochrome c domain-containing protein" evidence="5">
    <location>
        <begin position="22"/>
        <end position="100"/>
    </location>
</feature>
<evidence type="ECO:0000313" key="7">
    <source>
        <dbReference type="EMBL" id="GLT21763.1"/>
    </source>
</evidence>
<reference evidence="8" key="1">
    <citation type="journal article" date="2019" name="Int. J. Syst. Evol. Microbiol.">
        <title>The Global Catalogue of Microorganisms (GCM) 10K type strain sequencing project: providing services to taxonomists for standard genome sequencing and annotation.</title>
        <authorList>
            <consortium name="The Broad Institute Genomics Platform"/>
            <consortium name="The Broad Institute Genome Sequencing Center for Infectious Disease"/>
            <person name="Wu L."/>
            <person name="Ma J."/>
        </authorList>
    </citation>
    <scope>NUCLEOTIDE SEQUENCE [LARGE SCALE GENOMIC DNA]</scope>
    <source>
        <strain evidence="8">NBRC 102407</strain>
    </source>
</reference>
<proteinExistence type="predicted"/>
<evidence type="ECO:0000256" key="3">
    <source>
        <dbReference type="ARBA" id="ARBA00023004"/>
    </source>
</evidence>
<evidence type="ECO:0000256" key="5">
    <source>
        <dbReference type="SAM" id="SignalP"/>
    </source>
</evidence>
<dbReference type="SUPFAM" id="SSF46626">
    <property type="entry name" value="Cytochrome c"/>
    <property type="match status" value="1"/>
</dbReference>
<keyword evidence="8" id="KW-1185">Reference proteome</keyword>
<dbReference type="Proteomes" id="UP001157167">
    <property type="component" value="Unassembled WGS sequence"/>
</dbReference>
<comment type="caution">
    <text evidence="7">The sequence shown here is derived from an EMBL/GenBank/DDBJ whole genome shotgun (WGS) entry which is preliminary data.</text>
</comment>
<dbReference type="InterPro" id="IPR036909">
    <property type="entry name" value="Cyt_c-like_dom_sf"/>
</dbReference>
<keyword evidence="1 4" id="KW-0349">Heme</keyword>